<accession>A0A0F9IW91</accession>
<comment type="caution">
    <text evidence="1">The sequence shown here is derived from an EMBL/GenBank/DDBJ whole genome shotgun (WGS) entry which is preliminary data.</text>
</comment>
<gene>
    <name evidence="1" type="ORF">LCGC14_1828750</name>
</gene>
<dbReference type="EMBL" id="LAZR01018026">
    <property type="protein sequence ID" value="KKL98000.1"/>
    <property type="molecule type" value="Genomic_DNA"/>
</dbReference>
<name>A0A0F9IW91_9ZZZZ</name>
<protein>
    <submittedName>
        <fullName evidence="1">Uncharacterized protein</fullName>
    </submittedName>
</protein>
<proteinExistence type="predicted"/>
<sequence>MIVQEYIKKGWLRRAQKMGEKTGALLTELVKINENYQPGWLKPKIEELLAKWKEVHE</sequence>
<reference evidence="1" key="1">
    <citation type="journal article" date="2015" name="Nature">
        <title>Complex archaea that bridge the gap between prokaryotes and eukaryotes.</title>
        <authorList>
            <person name="Spang A."/>
            <person name="Saw J.H."/>
            <person name="Jorgensen S.L."/>
            <person name="Zaremba-Niedzwiedzka K."/>
            <person name="Martijn J."/>
            <person name="Lind A.E."/>
            <person name="van Eijk R."/>
            <person name="Schleper C."/>
            <person name="Guy L."/>
            <person name="Ettema T.J."/>
        </authorList>
    </citation>
    <scope>NUCLEOTIDE SEQUENCE</scope>
</reference>
<dbReference type="AlphaFoldDB" id="A0A0F9IW91"/>
<evidence type="ECO:0000313" key="1">
    <source>
        <dbReference type="EMBL" id="KKL98000.1"/>
    </source>
</evidence>
<organism evidence="1">
    <name type="scientific">marine sediment metagenome</name>
    <dbReference type="NCBI Taxonomy" id="412755"/>
    <lineage>
        <taxon>unclassified sequences</taxon>
        <taxon>metagenomes</taxon>
        <taxon>ecological metagenomes</taxon>
    </lineage>
</organism>